<reference evidence="12 13" key="1">
    <citation type="submission" date="2021-06" db="EMBL/GenBank/DDBJ databases">
        <title>Genome sequence of Babesia caballi.</title>
        <authorList>
            <person name="Yamagishi J."/>
            <person name="Kidaka T."/>
            <person name="Ochi A."/>
        </authorList>
    </citation>
    <scope>NUCLEOTIDE SEQUENCE [LARGE SCALE GENOMIC DNA]</scope>
    <source>
        <strain evidence="12">USDA-D6B2</strain>
    </source>
</reference>
<dbReference type="Pfam" id="PF16415">
    <property type="entry name" value="CNOT1_CAF1_bind"/>
    <property type="match status" value="1"/>
</dbReference>
<dbReference type="InterPro" id="IPR032191">
    <property type="entry name" value="CNOT1_CAF1_bind"/>
</dbReference>
<evidence type="ECO:0000259" key="7">
    <source>
        <dbReference type="Pfam" id="PF04054"/>
    </source>
</evidence>
<feature type="compositionally biased region" description="Pro residues" evidence="6">
    <location>
        <begin position="891"/>
        <end position="900"/>
    </location>
</feature>
<evidence type="ECO:0000259" key="9">
    <source>
        <dbReference type="Pfam" id="PF16415"/>
    </source>
</evidence>
<evidence type="ECO:0000256" key="2">
    <source>
        <dbReference type="ARBA" id="ARBA00022491"/>
    </source>
</evidence>
<evidence type="ECO:0000313" key="13">
    <source>
        <dbReference type="Proteomes" id="UP001497744"/>
    </source>
</evidence>
<dbReference type="InterPro" id="IPR032193">
    <property type="entry name" value="CNOT1_TTP_bind"/>
</dbReference>
<dbReference type="CDD" id="cd20710">
    <property type="entry name" value="NOT1_connector"/>
    <property type="match status" value="1"/>
</dbReference>
<dbReference type="GO" id="GO:0000932">
    <property type="term" value="C:P-body"/>
    <property type="evidence" value="ECO:0007669"/>
    <property type="project" value="TreeGrafter"/>
</dbReference>
<keyword evidence="3" id="KW-0805">Transcription regulation</keyword>
<evidence type="ECO:0000259" key="10">
    <source>
        <dbReference type="Pfam" id="PF16417"/>
    </source>
</evidence>
<name>A0AAV4M0I3_BABCB</name>
<dbReference type="InterPro" id="IPR007196">
    <property type="entry name" value="CCR4-Not_Not1_C"/>
</dbReference>
<feature type="domain" description="CCR4-NOT transcription complex subunit 1 TTP binding" evidence="10">
    <location>
        <begin position="27"/>
        <end position="177"/>
    </location>
</feature>
<evidence type="ECO:0000256" key="6">
    <source>
        <dbReference type="SAM" id="MobiDB-lite"/>
    </source>
</evidence>
<feature type="domain" description="CCR4-NOT transcription complex subunit 1 CAF1-binding" evidence="9">
    <location>
        <begin position="254"/>
        <end position="467"/>
    </location>
</feature>
<dbReference type="InterPro" id="IPR055454">
    <property type="entry name" value="CNOT1-like_NOT1_connector"/>
</dbReference>
<feature type="compositionally biased region" description="Basic and acidic residues" evidence="6">
    <location>
        <begin position="2284"/>
        <end position="2297"/>
    </location>
</feature>
<evidence type="ECO:0000256" key="3">
    <source>
        <dbReference type="ARBA" id="ARBA00023015"/>
    </source>
</evidence>
<dbReference type="Pfam" id="PF12842">
    <property type="entry name" value="DUF3819"/>
    <property type="match status" value="1"/>
</dbReference>
<dbReference type="RefSeq" id="XP_067717466.1">
    <property type="nucleotide sequence ID" value="XM_067861365.1"/>
</dbReference>
<comment type="subcellular location">
    <subcellularLocation>
        <location evidence="1">Nucleus</location>
    </subcellularLocation>
</comment>
<evidence type="ECO:0000313" key="12">
    <source>
        <dbReference type="EMBL" id="GIX65397.1"/>
    </source>
</evidence>
<sequence length="2439" mass="270591">MVVAAHTPGQPPEAAPHQADDTEGMTTDQLVNRHYYNLYVGVMSSDEMVELLRHMEASPPGSRNNEVFRGMLKILFTECRYFPKYPVRELAITAELMGKLVKHGLLLANGNLLMLALRCILESLKRGKASKMFQFGTIALSQFENSIANFPWFATALLEIPDVRETFPQLYKTCEKLQTILTDAMRGTTYIDQARGIVIRPEDCVPGHNGSGSMAGECQAGPGFLSAVDKDRLDVGEMESLMNGVAEEYTLAMPPGPVVNQIYAAFNNMSPDTAAQKAQEVNEVIAPENVSWLLMYLIKTRASKELNLHEVFVVFIENIKVPKLFDLTVQITYSCIHACLQRIVELKEVPSYRTLLKNLGSWLGRITLGRNMPIMSRHLDLKQVMYHAYEKGVMIAALPFVCKTVEHMKNSKIFKPPNPWSTAMLNFLVEIHGLPGLKTSLVFEVEVLFKQLDMDIATFSNKTNLLESLVRPENSIDFDNHAKYNEVPAEESAVPPGQTMPNGPGAPCATPAQPAPQGHPDFYQILRSAQAAPPQAQQNHQRREITKENVKEKLNMLLSKVMREGPAAVMMRLAASSPEMRRGEMPMGCSEGLVEQLAGFLRNKTPRPMPTVVPPPQALQPMDIFAEEKMQELHDTVVISPSIAMFELQPQLRACVPMAIERALRRVLPVVAEHALTVARATTCIFLSNDFPGDVDEVAVSGAVHTLMEYCATALVLATCKEPLRLAFYESLRAALQTYRTQDANDQVLVEQMVQVLIEDNLLPAVTVAESIVGQLALREADAVVPEVMKLCRGQAPPPISLPPLLQQWNKLNVHMDRQNLTLYRNVFFNLKRFGPPNAPPNYQPPPNYLSQPPPPPPPPPPIPMQQMPPPQPSRMQHGHRVPQVQRHQMPPGPVPPGAPGAPNMQKPMGVCNSVLSRFEGTFAEVREPLRDVALFPPMLYTQSPTEPGYEPLMFSTHALLVMYSLPVDHDIFSCVAQCLNVMENSKHMELATMAIAHRLLMFLCEGLGAQAGLNVEVLLCVLEGLNRLNPAVKQTLASLLFANPLNRMNSVFNVVTVTGLLRYDLLDWPHLVHYLTLAMDKGRNSYAVEMAIVVTAIAVVDQRSISPEAATGIVREIASVKCGQEMCETYSGVMLKDARAKLLKDFMELHQETRPIIHSLTPIMKRNLAARIPACRIRIYCPGDDMEPIPEFVRREVPVTNMGFGGVRRVMPPPPVSESHRAIVSIIFAKWIECSMPYEGENLLVAWRQFFQRFNLQSLFKMDGGTDNFFAICVASAIGTISSDAPGTVTSVHMDHESFPQDKVDSLVALAKMADVMLRLVGGSDVPPSSALQKLLAAVVSLVVYEDYYMAYYKLMVVLMKYFDKVESENGQFVCRITFLNALRMINPTRAPEFTFFWLKLLGHRCLLPGAMAIPRCWHHLAKLFIGVTCFMQASAAGDKFELIEGVYYDLVRYICGRYPEFVVEYYFCIGGSPRIDALVGSCSVGVEHVPLGMAGLMVDHIPAMAVVPRVSPMIVTLLMRHSLKSYVDTLLRIMMHRNQMPGSAGINGRGVDFEQFLAVIEEVLLRDPGQALTLMTSLAFYVGIEFPNSLPEPTPIEESRLFLYLDLIRGLSLPGKTLWMRAICRHLRFPSMHTHFFSCLVLWMYDELRAPRDEMLRQIMLRVLLEHFLAPMSCPWGVKLTVMELFRNPRRLGHALDEAQVPGGDLDEEGVLLQPGVQGVTLGAAGRGRARAAGGGGAARRGAGGSRLRLGEGRSGLQGALEGAEAAGFGNLRLGRRSRHRAIAAQALPRLLYDERFKRIPQAQRRQLFVQLRRELLKESSRSLQEISKEYLGAEAKVESAVASVEDGSLADSVEAKLKPPKGVITRDNGDNKRAVADAEETGRSRTRQRTMEHARSREELAADMARTAFLSLLHEKVKMPFSEGELEPLDEALIAGDPRGESQFLRDRDRVYLEFAAEFLEARLALFEQKLRELGSDHLDAPLKEVVHTLGDRLFANLPWERLEACLRRWRRDTKTELLDAFDRLLRQTLCYAEGTAEENLRRAKQQLRDDIRYQRLKGMPAERDELVLRRIRMLWIDKHCPKQLHELRSHRDVNELLKKLVEKSHGELPHLLFYGPSGAGKKTRILATLRAVFGSAIDKVRAWLLDADTRLQVKTEVISNPDTSSEVVVCQSDHHIQIPCTELGNKDRVIVQDVIRNLSASPSASNYFMKGPSYRGGAASDDGDVHSKRAHVPAREAAVADYPPAEEPLPVHSGGQPQRGRDSGAVARDLQRGGDFFEAGDGRRPAQHRDRQQQEPAAGGADAGDDGDGRVLEGVERPADAVGAQREEHRLGRAAEPVAGKHQRAAAAGVRAAGLLHPGRDHTAEHRRAADAAGGPGVGAAHHARGGALLAHDEAGVPRDLAHRGVRGPLHVAGGGRRQSSDALNCSVCGFCVLL</sequence>
<dbReference type="EMBL" id="BPLF01000004">
    <property type="protein sequence ID" value="GIX65397.1"/>
    <property type="molecule type" value="Genomic_DNA"/>
</dbReference>
<dbReference type="Pfam" id="PF16417">
    <property type="entry name" value="CNOT1_TTP_bind"/>
    <property type="match status" value="1"/>
</dbReference>
<dbReference type="Pfam" id="PF04054">
    <property type="entry name" value="Not1"/>
    <property type="match status" value="1"/>
</dbReference>
<organism evidence="12 13">
    <name type="scientific">Babesia caballi</name>
    <dbReference type="NCBI Taxonomy" id="5871"/>
    <lineage>
        <taxon>Eukaryota</taxon>
        <taxon>Sar</taxon>
        <taxon>Alveolata</taxon>
        <taxon>Apicomplexa</taxon>
        <taxon>Aconoidasida</taxon>
        <taxon>Piroplasmida</taxon>
        <taxon>Babesiidae</taxon>
        <taxon>Babesia</taxon>
    </lineage>
</organism>
<feature type="domain" description="CCR4-Not complex component Not1 C-terminal" evidence="7">
    <location>
        <begin position="1373"/>
        <end position="1692"/>
    </location>
</feature>
<keyword evidence="13" id="KW-1185">Reference proteome</keyword>
<dbReference type="InterPro" id="IPR024557">
    <property type="entry name" value="CNOT1_dom_4"/>
</dbReference>
<feature type="region of interest" description="Disordered" evidence="6">
    <location>
        <begin position="2221"/>
        <end position="2240"/>
    </location>
</feature>
<dbReference type="Pfam" id="PF25097">
    <property type="entry name" value="ARM_Cnot1"/>
    <property type="match status" value="1"/>
</dbReference>
<accession>A0AAV4M0I3</accession>
<gene>
    <name evidence="12" type="ORF">BcabD6B2_48320</name>
</gene>
<feature type="region of interest" description="Disordered" evidence="6">
    <location>
        <begin position="838"/>
        <end position="907"/>
    </location>
</feature>
<keyword evidence="5" id="KW-0539">Nucleus</keyword>
<proteinExistence type="predicted"/>
<feature type="region of interest" description="Disordered" evidence="6">
    <location>
        <begin position="1863"/>
        <end position="1900"/>
    </location>
</feature>
<feature type="compositionally biased region" description="Low complexity" evidence="6">
    <location>
        <begin position="503"/>
        <end position="518"/>
    </location>
</feature>
<dbReference type="PANTHER" id="PTHR13162:SF8">
    <property type="entry name" value="CCR4-NOT TRANSCRIPTION COMPLEX SUBUNIT 1"/>
    <property type="match status" value="1"/>
</dbReference>
<evidence type="ECO:0000256" key="1">
    <source>
        <dbReference type="ARBA" id="ARBA00004123"/>
    </source>
</evidence>
<dbReference type="Proteomes" id="UP001497744">
    <property type="component" value="Unassembled WGS sequence"/>
</dbReference>
<dbReference type="GeneID" id="94196878"/>
<feature type="region of interest" description="Disordered" evidence="6">
    <location>
        <begin position="489"/>
        <end position="520"/>
    </location>
</feature>
<dbReference type="GO" id="GO:0000288">
    <property type="term" value="P:nuclear-transcribed mRNA catabolic process, deadenylation-dependent decay"/>
    <property type="evidence" value="ECO:0007669"/>
    <property type="project" value="TreeGrafter"/>
</dbReference>
<dbReference type="InterPro" id="IPR038535">
    <property type="entry name" value="CNOT1_TTP_bind_sf"/>
</dbReference>
<feature type="domain" description="CCR4-NOT transcription complex subunit 1-like NOT1 connector" evidence="11">
    <location>
        <begin position="968"/>
        <end position="1105"/>
    </location>
</feature>
<feature type="domain" description="CCR4-NOT transcription complex subunit 1" evidence="8">
    <location>
        <begin position="650"/>
        <end position="784"/>
    </location>
</feature>
<keyword evidence="4" id="KW-0804">Transcription</keyword>
<dbReference type="GO" id="GO:0030015">
    <property type="term" value="C:CCR4-NOT core complex"/>
    <property type="evidence" value="ECO:0007669"/>
    <property type="project" value="InterPro"/>
</dbReference>
<feature type="region of interest" description="Disordered" evidence="6">
    <location>
        <begin position="2248"/>
        <end position="2345"/>
    </location>
</feature>
<dbReference type="GO" id="GO:0060090">
    <property type="term" value="F:molecular adaptor activity"/>
    <property type="evidence" value="ECO:0007669"/>
    <property type="project" value="TreeGrafter"/>
</dbReference>
<dbReference type="GO" id="GO:0005634">
    <property type="term" value="C:nucleus"/>
    <property type="evidence" value="ECO:0007669"/>
    <property type="project" value="UniProtKB-SubCell"/>
</dbReference>
<feature type="compositionally biased region" description="Basic and acidic residues" evidence="6">
    <location>
        <begin position="1870"/>
        <end position="1900"/>
    </location>
</feature>
<evidence type="ECO:0000259" key="11">
    <source>
        <dbReference type="Pfam" id="PF25097"/>
    </source>
</evidence>
<dbReference type="InterPro" id="IPR027417">
    <property type="entry name" value="P-loop_NTPase"/>
</dbReference>
<feature type="compositionally biased region" description="Pro residues" evidence="6">
    <location>
        <begin position="838"/>
        <end position="873"/>
    </location>
</feature>
<dbReference type="Gene3D" id="1.25.40.840">
    <property type="entry name" value="CCR4-NOT transcription complex subunit 1 TTP binding domain"/>
    <property type="match status" value="1"/>
</dbReference>
<evidence type="ECO:0000256" key="5">
    <source>
        <dbReference type="ARBA" id="ARBA00023242"/>
    </source>
</evidence>
<keyword evidence="2" id="KW-0678">Repressor</keyword>
<feature type="region of interest" description="Disordered" evidence="6">
    <location>
        <begin position="1"/>
        <end position="23"/>
    </location>
</feature>
<dbReference type="SUPFAM" id="SSF52540">
    <property type="entry name" value="P-loop containing nucleoside triphosphate hydrolases"/>
    <property type="match status" value="1"/>
</dbReference>
<dbReference type="Gene3D" id="3.40.50.300">
    <property type="entry name" value="P-loop containing nucleotide triphosphate hydrolases"/>
    <property type="match status" value="1"/>
</dbReference>
<dbReference type="InterPro" id="IPR040398">
    <property type="entry name" value="Not1"/>
</dbReference>
<protein>
    <submittedName>
        <fullName evidence="12">Transcriptional regulatory protein, putative</fullName>
    </submittedName>
</protein>
<dbReference type="Gene3D" id="1.25.40.790">
    <property type="match status" value="1"/>
</dbReference>
<comment type="caution">
    <text evidence="12">The sequence shown here is derived from an EMBL/GenBank/DDBJ whole genome shotgun (WGS) entry which is preliminary data.</text>
</comment>
<evidence type="ECO:0000256" key="4">
    <source>
        <dbReference type="ARBA" id="ARBA00023163"/>
    </source>
</evidence>
<dbReference type="Gene3D" id="1.25.40.800">
    <property type="match status" value="1"/>
</dbReference>
<dbReference type="PANTHER" id="PTHR13162">
    <property type="entry name" value="CCR4-NOT TRANSCRIPTION COMPLEX"/>
    <property type="match status" value="1"/>
</dbReference>
<feature type="compositionally biased region" description="Basic and acidic residues" evidence="6">
    <location>
        <begin position="2311"/>
        <end position="2337"/>
    </location>
</feature>
<dbReference type="Gene3D" id="1.25.40.180">
    <property type="match status" value="1"/>
</dbReference>
<dbReference type="GO" id="GO:0017148">
    <property type="term" value="P:negative regulation of translation"/>
    <property type="evidence" value="ECO:0007669"/>
    <property type="project" value="InterPro"/>
</dbReference>
<evidence type="ECO:0000259" key="8">
    <source>
        <dbReference type="Pfam" id="PF12842"/>
    </source>
</evidence>